<dbReference type="CDD" id="cd07177">
    <property type="entry name" value="terB_like"/>
    <property type="match status" value="1"/>
</dbReference>
<accession>A0A382WYU1</accession>
<sequence length="210" mass="23991">MFFIAGTRGETTTFATGEFYCPECNARTQYHHDQVHEKATVFFIPIVNLRLLGEYIECQNCVNTYKMEILDYDPEQEQKEIEAIYLEGIKKVMTTMMLADGKIDGNEKSMMKDIYKKIADSALSDNDIDKEIKSCKANPVDLDNCLKELFSYLNESGRETIIKAAYWVSIADGEVDKREWKLLIKMAKRFQISSAHLKGIISEVNEIASG</sequence>
<gene>
    <name evidence="2" type="ORF">METZ01_LOCUS416856</name>
</gene>
<dbReference type="InterPro" id="IPR007791">
    <property type="entry name" value="DjlA_N"/>
</dbReference>
<dbReference type="Pfam" id="PF05099">
    <property type="entry name" value="TerB"/>
    <property type="match status" value="1"/>
</dbReference>
<evidence type="ECO:0000259" key="1">
    <source>
        <dbReference type="Pfam" id="PF05099"/>
    </source>
</evidence>
<dbReference type="Gene3D" id="1.10.3680.10">
    <property type="entry name" value="TerB-like"/>
    <property type="match status" value="1"/>
</dbReference>
<organism evidence="2">
    <name type="scientific">marine metagenome</name>
    <dbReference type="NCBI Taxonomy" id="408172"/>
    <lineage>
        <taxon>unclassified sequences</taxon>
        <taxon>metagenomes</taxon>
        <taxon>ecological metagenomes</taxon>
    </lineage>
</organism>
<feature type="domain" description="Co-chaperone DjlA N-terminal" evidence="1">
    <location>
        <begin position="93"/>
        <end position="197"/>
    </location>
</feature>
<dbReference type="InterPro" id="IPR029024">
    <property type="entry name" value="TerB-like"/>
</dbReference>
<protein>
    <recommendedName>
        <fullName evidence="1">Co-chaperone DjlA N-terminal domain-containing protein</fullName>
    </recommendedName>
</protein>
<dbReference type="SUPFAM" id="SSF158682">
    <property type="entry name" value="TerB-like"/>
    <property type="match status" value="1"/>
</dbReference>
<dbReference type="AlphaFoldDB" id="A0A382WYU1"/>
<name>A0A382WYU1_9ZZZZ</name>
<reference evidence="2" key="1">
    <citation type="submission" date="2018-05" db="EMBL/GenBank/DDBJ databases">
        <authorList>
            <person name="Lanie J.A."/>
            <person name="Ng W.-L."/>
            <person name="Kazmierczak K.M."/>
            <person name="Andrzejewski T.M."/>
            <person name="Davidsen T.M."/>
            <person name="Wayne K.J."/>
            <person name="Tettelin H."/>
            <person name="Glass J.I."/>
            <person name="Rusch D."/>
            <person name="Podicherti R."/>
            <person name="Tsui H.-C.T."/>
            <person name="Winkler M.E."/>
        </authorList>
    </citation>
    <scope>NUCLEOTIDE SEQUENCE</scope>
</reference>
<proteinExistence type="predicted"/>
<evidence type="ECO:0000313" key="2">
    <source>
        <dbReference type="EMBL" id="SVD64002.1"/>
    </source>
</evidence>
<dbReference type="EMBL" id="UINC01163603">
    <property type="protein sequence ID" value="SVD64002.1"/>
    <property type="molecule type" value="Genomic_DNA"/>
</dbReference>